<dbReference type="AlphaFoldDB" id="A0A1G1VF75"/>
<sequence>MVINKQSGQAVLIILLVMAVILTIALSVVSRSVTDISISRKEEEAARAFSAAEAGIERALKGIVASDSLSSGGSFSVISSQLVAGGTEYAYPATIVSGESATVWFVSHDASGNLSCSGLACTNGSPQTLTVCWGASGTDASRADTPAIEVSVIFVDSGNYKIARKAYDPNATRRANNSFDTVMGGCTPNIEGQNFAFSKAINLETDMNISSTVLGNAGGLQLARIKLFYNTGTAHPVGVKISSGTLPSQGQVIESTGWSSADTKDSTRKIEANQLYSDLPSVFDFGLFSGSGNLVK</sequence>
<comment type="caution">
    <text evidence="1">The sequence shown here is derived from an EMBL/GenBank/DDBJ whole genome shotgun (WGS) entry which is preliminary data.</text>
</comment>
<protein>
    <recommendedName>
        <fullName evidence="3">Type 4 fimbrial biogenesis protein PilX N-terminal domain-containing protein</fullName>
    </recommendedName>
</protein>
<evidence type="ECO:0000313" key="2">
    <source>
        <dbReference type="Proteomes" id="UP000178659"/>
    </source>
</evidence>
<dbReference type="EMBL" id="MHCC01000004">
    <property type="protein sequence ID" value="OGY14019.1"/>
    <property type="molecule type" value="Genomic_DNA"/>
</dbReference>
<dbReference type="Proteomes" id="UP000178659">
    <property type="component" value="Unassembled WGS sequence"/>
</dbReference>
<name>A0A1G1VF75_9BACT</name>
<evidence type="ECO:0008006" key="3">
    <source>
        <dbReference type="Google" id="ProtNLM"/>
    </source>
</evidence>
<reference evidence="1 2" key="1">
    <citation type="journal article" date="2016" name="Nat. Commun.">
        <title>Thousands of microbial genomes shed light on interconnected biogeochemical processes in an aquifer system.</title>
        <authorList>
            <person name="Anantharaman K."/>
            <person name="Brown C.T."/>
            <person name="Hug L.A."/>
            <person name="Sharon I."/>
            <person name="Castelle C.J."/>
            <person name="Probst A.J."/>
            <person name="Thomas B.C."/>
            <person name="Singh A."/>
            <person name="Wilkins M.J."/>
            <person name="Karaoz U."/>
            <person name="Brodie E.L."/>
            <person name="Williams K.H."/>
            <person name="Hubbard S.S."/>
            <person name="Banfield J.F."/>
        </authorList>
    </citation>
    <scope>NUCLEOTIDE SEQUENCE [LARGE SCALE GENOMIC DNA]</scope>
</reference>
<evidence type="ECO:0000313" key="1">
    <source>
        <dbReference type="EMBL" id="OGY14019.1"/>
    </source>
</evidence>
<gene>
    <name evidence="1" type="ORF">A3A77_03420</name>
</gene>
<organism evidence="1 2">
    <name type="scientific">Candidatus Blackburnbacteria bacterium RIFCSPLOWO2_01_FULL_40_20</name>
    <dbReference type="NCBI Taxonomy" id="1797519"/>
    <lineage>
        <taxon>Bacteria</taxon>
        <taxon>Candidatus Blackburniibacteriota</taxon>
    </lineage>
</organism>
<accession>A0A1G1VF75</accession>
<proteinExistence type="predicted"/>